<name>A0ACB9H0F4_CICIN</name>
<gene>
    <name evidence="1" type="ORF">L2E82_01977</name>
</gene>
<reference evidence="1 2" key="2">
    <citation type="journal article" date="2022" name="Mol. Ecol. Resour.">
        <title>The genomes of chicory, endive, great burdock and yacon provide insights into Asteraceae paleo-polyploidization history and plant inulin production.</title>
        <authorList>
            <person name="Fan W."/>
            <person name="Wang S."/>
            <person name="Wang H."/>
            <person name="Wang A."/>
            <person name="Jiang F."/>
            <person name="Liu H."/>
            <person name="Zhao H."/>
            <person name="Xu D."/>
            <person name="Zhang Y."/>
        </authorList>
    </citation>
    <scope>NUCLEOTIDE SEQUENCE [LARGE SCALE GENOMIC DNA]</scope>
    <source>
        <strain evidence="2">cv. Punajuju</strain>
        <tissue evidence="1">Leaves</tissue>
    </source>
</reference>
<protein>
    <submittedName>
        <fullName evidence="1">Uncharacterized protein</fullName>
    </submittedName>
</protein>
<dbReference type="Proteomes" id="UP001055811">
    <property type="component" value="Linkage Group LG01"/>
</dbReference>
<comment type="caution">
    <text evidence="1">The sequence shown here is derived from an EMBL/GenBank/DDBJ whole genome shotgun (WGS) entry which is preliminary data.</text>
</comment>
<proteinExistence type="predicted"/>
<accession>A0ACB9H0F4</accession>
<evidence type="ECO:0000313" key="1">
    <source>
        <dbReference type="EMBL" id="KAI3789187.1"/>
    </source>
</evidence>
<sequence>MDPYIEEILITAAQVTFYEFNVDLNQWVCFLLFHFLFAIAITDYVPNLNNNLENLVENLLGDFEFELQIPYLLYRNAAQEVNGNWFYNSRECEDVANLFTRILGAYSKFEELEAVPTSATAMNLGHNPSNPVNYIPPYPTPIPLPSRDTPSPIPNNPPLQNPSSVPTIPLHDNSDQVNTANHVTNLIKPLSFFTPTSSSAPPPLMRQPSSTLPVTTLQPPLNVQRNIGIPLLQPFPPPTPPSSLTPTSNSAPFHGPLTRGKVRDALVMVSQGLQMGIALPQFLLSIDGRRKCNNCNLYAGAWQPSLNISTILTSIGLLLSEPNPDDGLMCEASKEYKYNKQVFDQKARFMTKKYAKFDALESNTRESGTWVNEVKETVPCLSGKNLQLDSQKGNLLEVQKDSIDRSCFTNPKRKKLGLTAKKSSLGFLSLPQNKENNNNGKIGSCGSNMSKIPQDDECYKALACITQQIGFSGSSS</sequence>
<evidence type="ECO:0000313" key="2">
    <source>
        <dbReference type="Proteomes" id="UP001055811"/>
    </source>
</evidence>
<keyword evidence="2" id="KW-1185">Reference proteome</keyword>
<dbReference type="EMBL" id="CM042009">
    <property type="protein sequence ID" value="KAI3789187.1"/>
    <property type="molecule type" value="Genomic_DNA"/>
</dbReference>
<organism evidence="1 2">
    <name type="scientific">Cichorium intybus</name>
    <name type="common">Chicory</name>
    <dbReference type="NCBI Taxonomy" id="13427"/>
    <lineage>
        <taxon>Eukaryota</taxon>
        <taxon>Viridiplantae</taxon>
        <taxon>Streptophyta</taxon>
        <taxon>Embryophyta</taxon>
        <taxon>Tracheophyta</taxon>
        <taxon>Spermatophyta</taxon>
        <taxon>Magnoliopsida</taxon>
        <taxon>eudicotyledons</taxon>
        <taxon>Gunneridae</taxon>
        <taxon>Pentapetalae</taxon>
        <taxon>asterids</taxon>
        <taxon>campanulids</taxon>
        <taxon>Asterales</taxon>
        <taxon>Asteraceae</taxon>
        <taxon>Cichorioideae</taxon>
        <taxon>Cichorieae</taxon>
        <taxon>Cichoriinae</taxon>
        <taxon>Cichorium</taxon>
    </lineage>
</organism>
<reference evidence="2" key="1">
    <citation type="journal article" date="2022" name="Mol. Ecol. Resour.">
        <title>The genomes of chicory, endive, great burdock and yacon provide insights into Asteraceae palaeo-polyploidization history and plant inulin production.</title>
        <authorList>
            <person name="Fan W."/>
            <person name="Wang S."/>
            <person name="Wang H."/>
            <person name="Wang A."/>
            <person name="Jiang F."/>
            <person name="Liu H."/>
            <person name="Zhao H."/>
            <person name="Xu D."/>
            <person name="Zhang Y."/>
        </authorList>
    </citation>
    <scope>NUCLEOTIDE SEQUENCE [LARGE SCALE GENOMIC DNA]</scope>
    <source>
        <strain evidence="2">cv. Punajuju</strain>
    </source>
</reference>